<dbReference type="EMBL" id="JALJOS010000053">
    <property type="protein sequence ID" value="KAK9818882.1"/>
    <property type="molecule type" value="Genomic_DNA"/>
</dbReference>
<protein>
    <submittedName>
        <fullName evidence="1">Uncharacterized protein</fullName>
    </submittedName>
</protein>
<gene>
    <name evidence="1" type="ORF">WJX74_007479</name>
</gene>
<reference evidence="1 2" key="1">
    <citation type="journal article" date="2024" name="Nat. Commun.">
        <title>Phylogenomics reveals the evolutionary origins of lichenization in chlorophyte algae.</title>
        <authorList>
            <person name="Puginier C."/>
            <person name="Libourel C."/>
            <person name="Otte J."/>
            <person name="Skaloud P."/>
            <person name="Haon M."/>
            <person name="Grisel S."/>
            <person name="Petersen M."/>
            <person name="Berrin J.G."/>
            <person name="Delaux P.M."/>
            <person name="Dal Grande F."/>
            <person name="Keller J."/>
        </authorList>
    </citation>
    <scope>NUCLEOTIDE SEQUENCE [LARGE SCALE GENOMIC DNA]</scope>
    <source>
        <strain evidence="1 2">SAG 2145</strain>
    </source>
</reference>
<dbReference type="AlphaFoldDB" id="A0AAW1QB12"/>
<accession>A0AAW1QB12</accession>
<dbReference type="PANTHER" id="PTHR35716:SF1">
    <property type="entry name" value="OS05G0574700 PROTEIN"/>
    <property type="match status" value="1"/>
</dbReference>
<name>A0AAW1QB12_9CHLO</name>
<evidence type="ECO:0000313" key="2">
    <source>
        <dbReference type="Proteomes" id="UP001438707"/>
    </source>
</evidence>
<organism evidence="1 2">
    <name type="scientific">Apatococcus lobatus</name>
    <dbReference type="NCBI Taxonomy" id="904363"/>
    <lineage>
        <taxon>Eukaryota</taxon>
        <taxon>Viridiplantae</taxon>
        <taxon>Chlorophyta</taxon>
        <taxon>core chlorophytes</taxon>
        <taxon>Trebouxiophyceae</taxon>
        <taxon>Chlorellales</taxon>
        <taxon>Chlorellaceae</taxon>
        <taxon>Apatococcus</taxon>
    </lineage>
</organism>
<comment type="caution">
    <text evidence="1">The sequence shown here is derived from an EMBL/GenBank/DDBJ whole genome shotgun (WGS) entry which is preliminary data.</text>
</comment>
<sequence>MSPGFRASCFIACNSRARRSAVCAGPPRESPQNVDEPVVLPSKDLSPEQTVQVQLEALQNNDHPWPSHGVQTMYEFGEDIGGMERSRYFGYSKDLYHRDHFDGKHTLQSLLPGQFLNEFPDLIGHASYKVISSNEQPDGTHKVVVHITAGAHLQNAARDLTFVLKRKDVGRRKGAFMTASLRQM</sequence>
<dbReference type="PANTHER" id="PTHR35716">
    <property type="entry name" value="OS05G0574700 PROTEIN-RELATED"/>
    <property type="match status" value="1"/>
</dbReference>
<proteinExistence type="predicted"/>
<keyword evidence="2" id="KW-1185">Reference proteome</keyword>
<evidence type="ECO:0000313" key="1">
    <source>
        <dbReference type="EMBL" id="KAK9818882.1"/>
    </source>
</evidence>
<dbReference type="Proteomes" id="UP001438707">
    <property type="component" value="Unassembled WGS sequence"/>
</dbReference>